<reference evidence="2 3" key="1">
    <citation type="journal article" date="2011" name="Syst. Appl. Microbiol.">
        <title>Defluviimonas denitrificans gen. nov., sp. nov., and Pararhodobacter aggregans gen. nov., sp. nov., non-phototrophic Rhodobacteraceae from the biofilter of a marine aquaculture.</title>
        <authorList>
            <person name="Foesel B.U."/>
            <person name="Drake H.L."/>
            <person name="Schramm A."/>
        </authorList>
    </citation>
    <scope>NUCLEOTIDE SEQUENCE [LARGE SCALE GENOMIC DNA]</scope>
    <source>
        <strain evidence="2 3">D1-19</strain>
    </source>
</reference>
<name>A0A2T7UJZ3_9RHOB</name>
<dbReference type="AlphaFoldDB" id="A0A2T7UJZ3"/>
<dbReference type="PROSITE" id="PS51257">
    <property type="entry name" value="PROKAR_LIPOPROTEIN"/>
    <property type="match status" value="1"/>
</dbReference>
<evidence type="ECO:0000313" key="2">
    <source>
        <dbReference type="EMBL" id="PVE44987.1"/>
    </source>
</evidence>
<comment type="caution">
    <text evidence="2">The sequence shown here is derived from an EMBL/GenBank/DDBJ whole genome shotgun (WGS) entry which is preliminary data.</text>
</comment>
<protein>
    <recommendedName>
        <fullName evidence="4">Antifreeze protein</fullName>
    </recommendedName>
</protein>
<gene>
    <name evidence="2" type="ORF">DDE23_23540</name>
</gene>
<dbReference type="EMBL" id="QDDR01000019">
    <property type="protein sequence ID" value="PVE44987.1"/>
    <property type="molecule type" value="Genomic_DNA"/>
</dbReference>
<proteinExistence type="predicted"/>
<sequence length="133" mass="13355">MRSLALLPPLCLLSLTLAACSAGAPAPRAAPTGAARIAAECALLTQAGTMMAAAGNAAHDGLLEGCPGSTARDTRPLARQTASLRDGGQAALPPGVARGSRGEAVFRRMITRGVPVSLAIRLTADPLFAEAAR</sequence>
<dbReference type="Proteomes" id="UP000244810">
    <property type="component" value="Unassembled WGS sequence"/>
</dbReference>
<dbReference type="RefSeq" id="WP_107755013.1">
    <property type="nucleotide sequence ID" value="NZ_QBKF01000019.1"/>
</dbReference>
<evidence type="ECO:0000256" key="1">
    <source>
        <dbReference type="SAM" id="SignalP"/>
    </source>
</evidence>
<keyword evidence="1" id="KW-0732">Signal</keyword>
<feature type="chain" id="PRO_5015601171" description="Antifreeze protein" evidence="1">
    <location>
        <begin position="22"/>
        <end position="133"/>
    </location>
</feature>
<evidence type="ECO:0000313" key="3">
    <source>
        <dbReference type="Proteomes" id="UP000244810"/>
    </source>
</evidence>
<feature type="signal peptide" evidence="1">
    <location>
        <begin position="1"/>
        <end position="21"/>
    </location>
</feature>
<accession>A0A2T7UJZ3</accession>
<dbReference type="OrthoDB" id="7873298at2"/>
<keyword evidence="3" id="KW-1185">Reference proteome</keyword>
<organism evidence="2 3">
    <name type="scientific">Pararhodobacter aggregans</name>
    <dbReference type="NCBI Taxonomy" id="404875"/>
    <lineage>
        <taxon>Bacteria</taxon>
        <taxon>Pseudomonadati</taxon>
        <taxon>Pseudomonadota</taxon>
        <taxon>Alphaproteobacteria</taxon>
        <taxon>Rhodobacterales</taxon>
        <taxon>Paracoccaceae</taxon>
        <taxon>Pararhodobacter</taxon>
    </lineage>
</organism>
<evidence type="ECO:0008006" key="4">
    <source>
        <dbReference type="Google" id="ProtNLM"/>
    </source>
</evidence>